<evidence type="ECO:0000256" key="1">
    <source>
        <dbReference type="SAM" id="MobiDB-lite"/>
    </source>
</evidence>
<organism evidence="2">
    <name type="scientific">Brassica napus</name>
    <name type="common">Rape</name>
    <dbReference type="NCBI Taxonomy" id="3708"/>
    <lineage>
        <taxon>Eukaryota</taxon>
        <taxon>Viridiplantae</taxon>
        <taxon>Streptophyta</taxon>
        <taxon>Embryophyta</taxon>
        <taxon>Tracheophyta</taxon>
        <taxon>Spermatophyta</taxon>
        <taxon>Magnoliopsida</taxon>
        <taxon>eudicotyledons</taxon>
        <taxon>Gunneridae</taxon>
        <taxon>Pentapetalae</taxon>
        <taxon>rosids</taxon>
        <taxon>malvids</taxon>
        <taxon>Brassicales</taxon>
        <taxon>Brassicaceae</taxon>
        <taxon>Brassiceae</taxon>
        <taxon>Brassica</taxon>
    </lineage>
</organism>
<feature type="region of interest" description="Disordered" evidence="1">
    <location>
        <begin position="67"/>
        <end position="86"/>
    </location>
</feature>
<dbReference type="EMBL" id="HG994367">
    <property type="protein sequence ID" value="CAF1708477.1"/>
    <property type="molecule type" value="Genomic_DNA"/>
</dbReference>
<sequence>MEGSSLLSCVPEKSEKKQVSEEASRSTKDSEYEQVDEVDEVYVASNKNCPISAIVAFYLSLTSTIEDSNSGTKRKQNMRNKTLCKD</sequence>
<accession>A0A816IEZ7</accession>
<dbReference type="AlphaFoldDB" id="A0A816IEZ7"/>
<proteinExistence type="predicted"/>
<evidence type="ECO:0000313" key="2">
    <source>
        <dbReference type="EMBL" id="CAF1708477.1"/>
    </source>
</evidence>
<gene>
    <name evidence="2" type="ORF">DARMORV10_C03P68860.1</name>
</gene>
<feature type="region of interest" description="Disordered" evidence="1">
    <location>
        <begin position="1"/>
        <end position="33"/>
    </location>
</feature>
<name>A0A816IEZ7_BRANA</name>
<dbReference type="Proteomes" id="UP001295469">
    <property type="component" value="Chromosome C03"/>
</dbReference>
<feature type="compositionally biased region" description="Basic and acidic residues" evidence="1">
    <location>
        <begin position="12"/>
        <end position="31"/>
    </location>
</feature>
<protein>
    <submittedName>
        <fullName evidence="2">(rape) hypothetical protein</fullName>
    </submittedName>
</protein>
<reference evidence="2" key="1">
    <citation type="submission" date="2021-01" db="EMBL/GenBank/DDBJ databases">
        <authorList>
            <consortium name="Genoscope - CEA"/>
            <person name="William W."/>
        </authorList>
    </citation>
    <scope>NUCLEOTIDE SEQUENCE</scope>
</reference>